<comment type="caution">
    <text evidence="1">The sequence shown here is derived from an EMBL/GenBank/DDBJ whole genome shotgun (WGS) entry which is preliminary data.</text>
</comment>
<protein>
    <submittedName>
        <fullName evidence="1">Uncharacterized protein</fullName>
    </submittedName>
</protein>
<organism evidence="1 2">
    <name type="scientific">Daphnia magna</name>
    <dbReference type="NCBI Taxonomy" id="35525"/>
    <lineage>
        <taxon>Eukaryota</taxon>
        <taxon>Metazoa</taxon>
        <taxon>Ecdysozoa</taxon>
        <taxon>Arthropoda</taxon>
        <taxon>Crustacea</taxon>
        <taxon>Branchiopoda</taxon>
        <taxon>Diplostraca</taxon>
        <taxon>Cladocera</taxon>
        <taxon>Anomopoda</taxon>
        <taxon>Daphniidae</taxon>
        <taxon>Daphnia</taxon>
    </lineage>
</organism>
<sequence length="111" mass="12457">MAPLTGDFEKFDSNATVENKRKPAVASTIKAEIEAAAHVQYTRDIALDYENRLAREIRRLQCENRKMNHHSVIVSAQYNGWLAATHVQLPKCSKLVANGAQASVYNVENKM</sequence>
<name>A0ABR0BAK5_9CRUS</name>
<dbReference type="Proteomes" id="UP001234178">
    <property type="component" value="Unassembled WGS sequence"/>
</dbReference>
<evidence type="ECO:0000313" key="2">
    <source>
        <dbReference type="Proteomes" id="UP001234178"/>
    </source>
</evidence>
<reference evidence="1 2" key="1">
    <citation type="journal article" date="2023" name="Nucleic Acids Res.">
        <title>The hologenome of Daphnia magna reveals possible DNA methylation and microbiome-mediated evolution of the host genome.</title>
        <authorList>
            <person name="Chaturvedi A."/>
            <person name="Li X."/>
            <person name="Dhandapani V."/>
            <person name="Marshall H."/>
            <person name="Kissane S."/>
            <person name="Cuenca-Cambronero M."/>
            <person name="Asole G."/>
            <person name="Calvet F."/>
            <person name="Ruiz-Romero M."/>
            <person name="Marangio P."/>
            <person name="Guigo R."/>
            <person name="Rago D."/>
            <person name="Mirbahai L."/>
            <person name="Eastwood N."/>
            <person name="Colbourne J.K."/>
            <person name="Zhou J."/>
            <person name="Mallon E."/>
            <person name="Orsini L."/>
        </authorList>
    </citation>
    <scope>NUCLEOTIDE SEQUENCE [LARGE SCALE GENOMIC DNA]</scope>
    <source>
        <strain evidence="1">LRV0_1</strain>
    </source>
</reference>
<proteinExistence type="predicted"/>
<accession>A0ABR0BAK5</accession>
<dbReference type="EMBL" id="JAOYFB010000046">
    <property type="protein sequence ID" value="KAK4045603.1"/>
    <property type="molecule type" value="Genomic_DNA"/>
</dbReference>
<gene>
    <name evidence="1" type="ORF">OUZ56_033290</name>
</gene>
<evidence type="ECO:0000313" key="1">
    <source>
        <dbReference type="EMBL" id="KAK4045603.1"/>
    </source>
</evidence>
<keyword evidence="2" id="KW-1185">Reference proteome</keyword>